<accession>A0A177N9I9</accession>
<dbReference type="EMBL" id="LUUJ01000093">
    <property type="protein sequence ID" value="OAI14153.1"/>
    <property type="molecule type" value="Genomic_DNA"/>
</dbReference>
<proteinExistence type="predicted"/>
<evidence type="ECO:0000313" key="7">
    <source>
        <dbReference type="Proteomes" id="UP000077857"/>
    </source>
</evidence>
<keyword evidence="1" id="KW-0812">Transmembrane</keyword>
<gene>
    <name evidence="6" type="ORF">A1507_15800</name>
</gene>
<dbReference type="AlphaFoldDB" id="A0A177N9I9"/>
<feature type="domain" description="Type VI secretion system component TssM1 helical" evidence="5">
    <location>
        <begin position="953"/>
        <end position="1054"/>
    </location>
</feature>
<dbReference type="InterPro" id="IPR025743">
    <property type="entry name" value="TssM1_N"/>
</dbReference>
<keyword evidence="1" id="KW-0472">Membrane</keyword>
<reference evidence="6 7" key="1">
    <citation type="submission" date="2016-03" db="EMBL/GenBank/DDBJ databases">
        <authorList>
            <person name="Ploux O."/>
        </authorList>
    </citation>
    <scope>NUCLEOTIDE SEQUENCE [LARGE SCALE GENOMIC DNA]</scope>
    <source>
        <strain evidence="6 7">R-45378</strain>
    </source>
</reference>
<protein>
    <submittedName>
        <fullName evidence="6">Type VI secretion protein</fullName>
    </submittedName>
</protein>
<dbReference type="Gene3D" id="3.40.50.300">
    <property type="entry name" value="P-loop containing nucleotide triphosphate hydrolases"/>
    <property type="match status" value="1"/>
</dbReference>
<dbReference type="OrthoDB" id="9758229at2"/>
<evidence type="ECO:0000259" key="5">
    <source>
        <dbReference type="Pfam" id="PF21070"/>
    </source>
</evidence>
<feature type="domain" description="IcmF-related" evidence="3">
    <location>
        <begin position="511"/>
        <end position="809"/>
    </location>
</feature>
<keyword evidence="1" id="KW-1133">Transmembrane helix</keyword>
<evidence type="ECO:0000259" key="2">
    <source>
        <dbReference type="Pfam" id="PF06744"/>
    </source>
</evidence>
<evidence type="ECO:0000256" key="1">
    <source>
        <dbReference type="SAM" id="Phobius"/>
    </source>
</evidence>
<dbReference type="InterPro" id="IPR009612">
    <property type="entry name" value="IcmF-rel"/>
</dbReference>
<dbReference type="SUPFAM" id="SSF52540">
    <property type="entry name" value="P-loop containing nucleoside triphosphate hydrolases"/>
    <property type="match status" value="1"/>
</dbReference>
<dbReference type="PANTHER" id="PTHR36153:SF1">
    <property type="entry name" value="TYPE VI SECRETION SYSTEM COMPONENT TSSM1"/>
    <property type="match status" value="1"/>
</dbReference>
<dbReference type="InterPro" id="IPR027417">
    <property type="entry name" value="P-loop_NTPase"/>
</dbReference>
<dbReference type="InterPro" id="IPR017731">
    <property type="entry name" value="TssM1-like"/>
</dbReference>
<feature type="transmembrane region" description="Helical" evidence="1">
    <location>
        <begin position="12"/>
        <end position="39"/>
    </location>
</feature>
<dbReference type="InterPro" id="IPR048677">
    <property type="entry name" value="TssM1_hel"/>
</dbReference>
<organism evidence="6 7">
    <name type="scientific">Methylomonas koyamae</name>
    <dbReference type="NCBI Taxonomy" id="702114"/>
    <lineage>
        <taxon>Bacteria</taxon>
        <taxon>Pseudomonadati</taxon>
        <taxon>Pseudomonadota</taxon>
        <taxon>Gammaproteobacteria</taxon>
        <taxon>Methylococcales</taxon>
        <taxon>Methylococcaceae</taxon>
        <taxon>Methylomonas</taxon>
    </lineage>
</organism>
<name>A0A177N9I9_9GAMM</name>
<feature type="transmembrane region" description="Helical" evidence="1">
    <location>
        <begin position="45"/>
        <end position="64"/>
    </location>
</feature>
<feature type="domain" description="Type VI secretion system component TssM1 N-terminal" evidence="4">
    <location>
        <begin position="200"/>
        <end position="460"/>
    </location>
</feature>
<evidence type="ECO:0000259" key="3">
    <source>
        <dbReference type="Pfam" id="PF06761"/>
    </source>
</evidence>
<evidence type="ECO:0000259" key="4">
    <source>
        <dbReference type="Pfam" id="PF14331"/>
    </source>
</evidence>
<evidence type="ECO:0000313" key="6">
    <source>
        <dbReference type="EMBL" id="OAI14153.1"/>
    </source>
</evidence>
<dbReference type="Proteomes" id="UP000077857">
    <property type="component" value="Unassembled WGS sequence"/>
</dbReference>
<dbReference type="NCBIfam" id="TIGR03348">
    <property type="entry name" value="VI_IcmF"/>
    <property type="match status" value="1"/>
</dbReference>
<dbReference type="InterPro" id="IPR053156">
    <property type="entry name" value="T6SS_TssM-like"/>
</dbReference>
<dbReference type="Pfam" id="PF21070">
    <property type="entry name" value="IcmF_helical"/>
    <property type="match status" value="1"/>
</dbReference>
<dbReference type="InterPro" id="IPR010623">
    <property type="entry name" value="IcmF_C"/>
</dbReference>
<feature type="transmembrane region" description="Helical" evidence="1">
    <location>
        <begin position="455"/>
        <end position="474"/>
    </location>
</feature>
<dbReference type="RefSeq" id="WP_064041210.1">
    <property type="nucleotide sequence ID" value="NZ_LUUJ01000093.1"/>
</dbReference>
<dbReference type="Pfam" id="PF14331">
    <property type="entry name" value="IcmF-related_N"/>
    <property type="match status" value="1"/>
</dbReference>
<dbReference type="PANTHER" id="PTHR36153">
    <property type="entry name" value="INNER MEMBRANE PROTEIN-RELATED"/>
    <property type="match status" value="1"/>
</dbReference>
<dbReference type="Pfam" id="PF06761">
    <property type="entry name" value="IcmF-related"/>
    <property type="match status" value="1"/>
</dbReference>
<dbReference type="CDD" id="cd00882">
    <property type="entry name" value="Ras_like_GTPase"/>
    <property type="match status" value="1"/>
</dbReference>
<sequence>MEPIINFFKRKWVLELIGVLFLALLIWFIGPLVAIAGVAPLEAEVARGISIGLLVTVWLIYRILGYRFSRQRDQNLMADLAGKDAADNVHGTEAAAEAELDVLSRGFDEALALLKTSGRKQQRGSQFLYEMPWYAIIGAPGSGKTTALINSGLHFPLAERLGKHSVKGVSGTRDCDWWFSDEAVLLDTAGRYTTQDSHKEVDASAWQGFLQLLKKYRPRRPLNGVFVAVSVSDLMQQTEEELRQHAAAVRRRIMELNDRLGVQLPVYVLFTKTDLIAGFNDFFANLTEDERSQVWGETFLRTDSVSDNPAEHIQQFDRGYDELVERLAQRRLKRMQEERDVQRRAAIFDFPQQMRLFKTVASDFLQATFSTNRYEEPFLLRGVYFSSGTQEGTPIDRIMSALAASFRLDRQAVPLLSGRGKSYFLTKLLKQVVFPEADLVGTDPRIERRYRLMTLAAYGATFVFVAIAALVWSVSFTANKMAIAEVDKQIEAYRASNIVARDARTGFLALLPKLNALQAAADVYRQAGWTTGFGLDQGDKIGSGVDMAYQRLLREGFAVQIVQRLQQRMQGDEGANLDVLYQLLRVYLMFGEPQRMDAKVAQPWVKLDWEQMFATDPETQAKLQTHLDNLLALPLDPVAIDNNFVGAVRNKLSQIPLVNQVYSRFKSEALFDHSRDLIVAAQLAPNGGRVFVAANGKELDSIVVPGVFTAYGYTELFLKKGMSYVKEASEQNWVLGVESGNTLTEIDRLYGDFKRLYLADYQKAWDGVLSAVKFRPQAGTSQLVDTLDLLSRPDSPLKLLLELVEKNTSLSKLSAELADSLSKAAGGIAVPEAATQKLLAVAKQSEQGIDPVKALETYFEPFNAQVRGAADRPAPIASALASIKNLHDYLMQIGSASNAGGQALSTEAAKAAGGGIDPLQAAKMEFARLPGPIAASLNALTATGGQQIKSGAKNQLNEMLKTAVAIPCKAALAGRYPFAKNTQQDVLLADFAKVFAANGIVDQFFNANLKPFVDIAAVQWQELKSDNALGLAPASIRQFQIAAKIRDAFFPGGGAVPQVQFELKPLALDDRVGTFRLNVEGQELVYRHGPEQLTKFQWPGSNNSAGVRVVFETLDGKQVSRAKDGAWALFRMFDEFNIEPTGLPDRFNLTVQVEGFSARFELHAASVNNPFGISEYQSFRCPEAL</sequence>
<feature type="domain" description="Type VI secretion system IcmF C-terminal" evidence="2">
    <location>
        <begin position="1061"/>
        <end position="1166"/>
    </location>
</feature>
<comment type="caution">
    <text evidence="6">The sequence shown here is derived from an EMBL/GenBank/DDBJ whole genome shotgun (WGS) entry which is preliminary data.</text>
</comment>
<dbReference type="Pfam" id="PF06744">
    <property type="entry name" value="IcmF_C"/>
    <property type="match status" value="1"/>
</dbReference>